<feature type="compositionally biased region" description="Basic and acidic residues" evidence="1">
    <location>
        <begin position="188"/>
        <end position="200"/>
    </location>
</feature>
<reference evidence="2 3" key="1">
    <citation type="submission" date="2014-04" db="EMBL/GenBank/DDBJ databases">
        <title>Evolutionary Origins and Diversification of the Mycorrhizal Mutualists.</title>
        <authorList>
            <consortium name="DOE Joint Genome Institute"/>
            <consortium name="Mycorrhizal Genomics Consortium"/>
            <person name="Kohler A."/>
            <person name="Kuo A."/>
            <person name="Nagy L.G."/>
            <person name="Floudas D."/>
            <person name="Copeland A."/>
            <person name="Barry K.W."/>
            <person name="Cichocki N."/>
            <person name="Veneault-Fourrey C."/>
            <person name="LaButti K."/>
            <person name="Lindquist E.A."/>
            <person name="Lipzen A."/>
            <person name="Lundell T."/>
            <person name="Morin E."/>
            <person name="Murat C."/>
            <person name="Riley R."/>
            <person name="Ohm R."/>
            <person name="Sun H."/>
            <person name="Tunlid A."/>
            <person name="Henrissat B."/>
            <person name="Grigoriev I.V."/>
            <person name="Hibbett D.S."/>
            <person name="Martin F."/>
        </authorList>
    </citation>
    <scope>NUCLEOTIDE SEQUENCE [LARGE SCALE GENOMIC DNA]</scope>
    <source>
        <strain evidence="2 3">FD-317 M1</strain>
    </source>
</reference>
<feature type="compositionally biased region" description="Polar residues" evidence="1">
    <location>
        <begin position="168"/>
        <end position="177"/>
    </location>
</feature>
<dbReference type="Proteomes" id="UP000053593">
    <property type="component" value="Unassembled WGS sequence"/>
</dbReference>
<evidence type="ECO:0000256" key="1">
    <source>
        <dbReference type="SAM" id="MobiDB-lite"/>
    </source>
</evidence>
<evidence type="ECO:0000313" key="3">
    <source>
        <dbReference type="Proteomes" id="UP000053593"/>
    </source>
</evidence>
<keyword evidence="3" id="KW-1185">Reference proteome</keyword>
<protein>
    <submittedName>
        <fullName evidence="2">Unplaced genomic scaffold GYMLUscaffold_93, whole genome shotgun sequence</fullName>
    </submittedName>
</protein>
<dbReference type="EMBL" id="KN834841">
    <property type="protein sequence ID" value="KIK52540.1"/>
    <property type="molecule type" value="Genomic_DNA"/>
</dbReference>
<dbReference type="HOGENOM" id="CLU_1366390_0_0_1"/>
<evidence type="ECO:0000313" key="2">
    <source>
        <dbReference type="EMBL" id="KIK52540.1"/>
    </source>
</evidence>
<accession>A0A0D0AQG0</accession>
<feature type="region of interest" description="Disordered" evidence="1">
    <location>
        <begin position="167"/>
        <end position="200"/>
    </location>
</feature>
<organism evidence="2 3">
    <name type="scientific">Collybiopsis luxurians FD-317 M1</name>
    <dbReference type="NCBI Taxonomy" id="944289"/>
    <lineage>
        <taxon>Eukaryota</taxon>
        <taxon>Fungi</taxon>
        <taxon>Dikarya</taxon>
        <taxon>Basidiomycota</taxon>
        <taxon>Agaricomycotina</taxon>
        <taxon>Agaricomycetes</taxon>
        <taxon>Agaricomycetidae</taxon>
        <taxon>Agaricales</taxon>
        <taxon>Marasmiineae</taxon>
        <taxon>Omphalotaceae</taxon>
        <taxon>Collybiopsis</taxon>
        <taxon>Collybiopsis luxurians</taxon>
    </lineage>
</organism>
<gene>
    <name evidence="2" type="ORF">GYMLUDRAFT_1028674</name>
</gene>
<name>A0A0D0AQG0_9AGAR</name>
<sequence length="200" mass="22352">MSIPLRAGVNVSLAESKMLPIKEMYFGCPEGYWQGVILAQSVKSMHFGDRHVQEPCLRLVSKPLLPGCRHMGIGTEWGHNFVPGKPGKGEVVFKFNKQAPEWSNEAYAAFQRHCKDRVGVYSEAVGEAAQKEMWNAAVKSLNANRELLEVQTDGMQMEMENIEPLEPVQNQDNNEGTGVTEMACAEAQEEREKAEDLSRL</sequence>
<proteinExistence type="predicted"/>
<dbReference type="AlphaFoldDB" id="A0A0D0AQG0"/>